<feature type="region of interest" description="Disordered" evidence="1">
    <location>
        <begin position="54"/>
        <end position="77"/>
    </location>
</feature>
<dbReference type="AlphaFoldDB" id="I3SAN4"/>
<evidence type="ECO:0000313" key="2">
    <source>
        <dbReference type="EMBL" id="AFK37326.1"/>
    </source>
</evidence>
<name>I3SAN4_MEDTR</name>
<feature type="compositionally biased region" description="Basic residues" evidence="1">
    <location>
        <begin position="56"/>
        <end position="76"/>
    </location>
</feature>
<organism evidence="2">
    <name type="scientific">Medicago truncatula</name>
    <name type="common">Barrel medic</name>
    <name type="synonym">Medicago tribuloides</name>
    <dbReference type="NCBI Taxonomy" id="3880"/>
    <lineage>
        <taxon>Eukaryota</taxon>
        <taxon>Viridiplantae</taxon>
        <taxon>Streptophyta</taxon>
        <taxon>Embryophyta</taxon>
        <taxon>Tracheophyta</taxon>
        <taxon>Spermatophyta</taxon>
        <taxon>Magnoliopsida</taxon>
        <taxon>eudicotyledons</taxon>
        <taxon>Gunneridae</taxon>
        <taxon>Pentapetalae</taxon>
        <taxon>rosids</taxon>
        <taxon>fabids</taxon>
        <taxon>Fabales</taxon>
        <taxon>Fabaceae</taxon>
        <taxon>Papilionoideae</taxon>
        <taxon>50 kb inversion clade</taxon>
        <taxon>NPAAA clade</taxon>
        <taxon>Hologalegina</taxon>
        <taxon>IRL clade</taxon>
        <taxon>Trifolieae</taxon>
        <taxon>Medicago</taxon>
    </lineage>
</organism>
<reference evidence="2" key="1">
    <citation type="submission" date="2012-05" db="EMBL/GenBank/DDBJ databases">
        <authorList>
            <person name="Krishnakumar V."/>
            <person name="Cheung F."/>
            <person name="Xiao Y."/>
            <person name="Chan A."/>
            <person name="Moskal W.A."/>
            <person name="Town C.D."/>
        </authorList>
    </citation>
    <scope>NUCLEOTIDE SEQUENCE</scope>
</reference>
<sequence length="107" mass="12704">MNLLLLPKTLVHSLPWFWTSLKMVMSRLLRKIVLRRRRGEPETILTLNLMIMQQKGKTRNRRKTKKMRRQKQRKKIRESVWMSPQLAISTSEQEGVRPLIATALLKG</sequence>
<proteinExistence type="evidence at transcript level"/>
<protein>
    <submittedName>
        <fullName evidence="2">Uncharacterized protein</fullName>
    </submittedName>
</protein>
<dbReference type="EMBL" id="BT137531">
    <property type="protein sequence ID" value="AFK37326.1"/>
    <property type="molecule type" value="mRNA"/>
</dbReference>
<evidence type="ECO:0000256" key="1">
    <source>
        <dbReference type="SAM" id="MobiDB-lite"/>
    </source>
</evidence>
<accession>I3SAN4</accession>